<dbReference type="InterPro" id="IPR013783">
    <property type="entry name" value="Ig-like_fold"/>
</dbReference>
<sequence>VFRRGLSSSPAVTHTVRPGQNVTLVCSIPPSFEMVWYRQINDELTMIMSVTIGSLHMDLATNDNRDSKHFIPFIQNKSLSLTIVDVRQSDIGLYYCGARQNKRFNFTRAVKLHSADTVKYSPGSEQCWTPLISVCCASALMLTLCLGVIYRRGLPLRCCVKDDDTK</sequence>
<keyword evidence="2" id="KW-1003">Cell membrane</keyword>
<keyword evidence="4" id="KW-0391">Immunity</keyword>
<evidence type="ECO:0000256" key="5">
    <source>
        <dbReference type="ARBA" id="ARBA00023136"/>
    </source>
</evidence>
<dbReference type="GO" id="GO:0002376">
    <property type="term" value="P:immune system process"/>
    <property type="evidence" value="ECO:0007669"/>
    <property type="project" value="UniProtKB-KW"/>
</dbReference>
<feature type="non-terminal residue" evidence="10">
    <location>
        <position position="166"/>
    </location>
</feature>
<dbReference type="GO" id="GO:0005886">
    <property type="term" value="C:plasma membrane"/>
    <property type="evidence" value="ECO:0007669"/>
    <property type="project" value="UniProtKB-SubCell"/>
</dbReference>
<evidence type="ECO:0000256" key="1">
    <source>
        <dbReference type="ARBA" id="ARBA00004236"/>
    </source>
</evidence>
<dbReference type="InterPro" id="IPR007110">
    <property type="entry name" value="Ig-like_dom"/>
</dbReference>
<dbReference type="InterPro" id="IPR036179">
    <property type="entry name" value="Ig-like_dom_sf"/>
</dbReference>
<evidence type="ECO:0000256" key="8">
    <source>
        <dbReference type="SAM" id="Phobius"/>
    </source>
</evidence>
<protein>
    <recommendedName>
        <fullName evidence="9">Ig-like domain-containing protein</fullName>
    </recommendedName>
</protein>
<accession>A0A8J4TAR6</accession>
<name>A0A8J4TAR6_CLAMG</name>
<dbReference type="CDD" id="cd00099">
    <property type="entry name" value="IgV"/>
    <property type="match status" value="1"/>
</dbReference>
<dbReference type="SMART" id="SM00408">
    <property type="entry name" value="IGc2"/>
    <property type="match status" value="1"/>
</dbReference>
<keyword evidence="11" id="KW-1185">Reference proteome</keyword>
<dbReference type="PANTHER" id="PTHR19433:SF111">
    <property type="entry name" value="T CELL RECEPTOR ALPHA VARIABLE 4"/>
    <property type="match status" value="1"/>
</dbReference>
<dbReference type="Pfam" id="PF07686">
    <property type="entry name" value="V-set"/>
    <property type="match status" value="1"/>
</dbReference>
<dbReference type="SUPFAM" id="SSF48726">
    <property type="entry name" value="Immunoglobulin"/>
    <property type="match status" value="1"/>
</dbReference>
<comment type="caution">
    <text evidence="10">The sequence shown here is derived from an EMBL/GenBank/DDBJ whole genome shotgun (WGS) entry which is preliminary data.</text>
</comment>
<evidence type="ECO:0000256" key="6">
    <source>
        <dbReference type="ARBA" id="ARBA00023157"/>
    </source>
</evidence>
<dbReference type="SMART" id="SM00409">
    <property type="entry name" value="IG"/>
    <property type="match status" value="1"/>
</dbReference>
<keyword evidence="3" id="KW-0732">Signal</keyword>
<dbReference type="PANTHER" id="PTHR19433">
    <property type="entry name" value="T-CELL RECEPTOR ALPHA CHAIN V REGION-RELATED"/>
    <property type="match status" value="1"/>
</dbReference>
<dbReference type="PROSITE" id="PS50835">
    <property type="entry name" value="IG_LIKE"/>
    <property type="match status" value="1"/>
</dbReference>
<dbReference type="Proteomes" id="UP000727407">
    <property type="component" value="Unassembled WGS sequence"/>
</dbReference>
<comment type="subcellular location">
    <subcellularLocation>
        <location evidence="1">Cell membrane</location>
    </subcellularLocation>
</comment>
<dbReference type="GO" id="GO:0009617">
    <property type="term" value="P:response to bacterium"/>
    <property type="evidence" value="ECO:0007669"/>
    <property type="project" value="TreeGrafter"/>
</dbReference>
<evidence type="ECO:0000259" key="9">
    <source>
        <dbReference type="PROSITE" id="PS50835"/>
    </source>
</evidence>
<proteinExistence type="predicted"/>
<evidence type="ECO:0000256" key="2">
    <source>
        <dbReference type="ARBA" id="ARBA00022475"/>
    </source>
</evidence>
<keyword evidence="8" id="KW-0812">Transmembrane</keyword>
<dbReference type="OrthoDB" id="8871851at2759"/>
<evidence type="ECO:0000256" key="3">
    <source>
        <dbReference type="ARBA" id="ARBA00022729"/>
    </source>
</evidence>
<feature type="non-terminal residue" evidence="10">
    <location>
        <position position="1"/>
    </location>
</feature>
<dbReference type="InterPro" id="IPR013106">
    <property type="entry name" value="Ig_V-set"/>
</dbReference>
<evidence type="ECO:0000256" key="4">
    <source>
        <dbReference type="ARBA" id="ARBA00022859"/>
    </source>
</evidence>
<keyword evidence="5 8" id="KW-0472">Membrane</keyword>
<keyword evidence="8" id="KW-1133">Transmembrane helix</keyword>
<dbReference type="AlphaFoldDB" id="A0A8J4TAR6"/>
<dbReference type="Gene3D" id="2.60.40.10">
    <property type="entry name" value="Immunoglobulins"/>
    <property type="match status" value="1"/>
</dbReference>
<evidence type="ECO:0000313" key="11">
    <source>
        <dbReference type="Proteomes" id="UP000727407"/>
    </source>
</evidence>
<keyword evidence="7" id="KW-0325">Glycoprotein</keyword>
<gene>
    <name evidence="10" type="ORF">DAT39_017198</name>
</gene>
<evidence type="ECO:0000256" key="7">
    <source>
        <dbReference type="ARBA" id="ARBA00023180"/>
    </source>
</evidence>
<dbReference type="InterPro" id="IPR052051">
    <property type="entry name" value="TCR_complex_component"/>
</dbReference>
<dbReference type="EMBL" id="QNUK01000452">
    <property type="protein sequence ID" value="KAF5893096.1"/>
    <property type="molecule type" value="Genomic_DNA"/>
</dbReference>
<dbReference type="InterPro" id="IPR003599">
    <property type="entry name" value="Ig_sub"/>
</dbReference>
<reference evidence="10" key="1">
    <citation type="submission" date="2020-07" db="EMBL/GenBank/DDBJ databases">
        <title>Clarias magur genome sequencing, assembly and annotation.</title>
        <authorList>
            <person name="Kushwaha B."/>
            <person name="Kumar R."/>
            <person name="Das P."/>
            <person name="Joshi C.G."/>
            <person name="Kumar D."/>
            <person name="Nagpure N.S."/>
            <person name="Pandey M."/>
            <person name="Agarwal S."/>
            <person name="Srivastava S."/>
            <person name="Singh M."/>
            <person name="Sahoo L."/>
            <person name="Jayasankar P."/>
            <person name="Meher P.K."/>
            <person name="Koringa P.G."/>
            <person name="Iquebal M.A."/>
            <person name="Das S.P."/>
            <person name="Bit A."/>
            <person name="Patnaik S."/>
            <person name="Patel N."/>
            <person name="Shah T.M."/>
            <person name="Hinsu A."/>
            <person name="Jena J.K."/>
        </authorList>
    </citation>
    <scope>NUCLEOTIDE SEQUENCE</scope>
    <source>
        <strain evidence="10">CIFAMagur01</strain>
        <tissue evidence="10">Testis</tissue>
    </source>
</reference>
<feature type="domain" description="Ig-like" evidence="9">
    <location>
        <begin position="4"/>
        <end position="107"/>
    </location>
</feature>
<feature type="transmembrane region" description="Helical" evidence="8">
    <location>
        <begin position="128"/>
        <end position="150"/>
    </location>
</feature>
<organism evidence="10 11">
    <name type="scientific">Clarias magur</name>
    <name type="common">Asian catfish</name>
    <name type="synonym">Macropteronotus magur</name>
    <dbReference type="NCBI Taxonomy" id="1594786"/>
    <lineage>
        <taxon>Eukaryota</taxon>
        <taxon>Metazoa</taxon>
        <taxon>Chordata</taxon>
        <taxon>Craniata</taxon>
        <taxon>Vertebrata</taxon>
        <taxon>Euteleostomi</taxon>
        <taxon>Actinopterygii</taxon>
        <taxon>Neopterygii</taxon>
        <taxon>Teleostei</taxon>
        <taxon>Ostariophysi</taxon>
        <taxon>Siluriformes</taxon>
        <taxon>Clariidae</taxon>
        <taxon>Clarias</taxon>
    </lineage>
</organism>
<dbReference type="InterPro" id="IPR003598">
    <property type="entry name" value="Ig_sub2"/>
</dbReference>
<keyword evidence="6" id="KW-1015">Disulfide bond</keyword>
<evidence type="ECO:0000313" key="10">
    <source>
        <dbReference type="EMBL" id="KAF5893096.1"/>
    </source>
</evidence>